<protein>
    <recommendedName>
        <fullName evidence="3">AB hydrolase-1 domain-containing protein</fullName>
    </recommendedName>
</protein>
<proteinExistence type="predicted"/>
<dbReference type="PATRIC" id="fig|679201.3.peg.1899"/>
<evidence type="ECO:0000259" key="3">
    <source>
        <dbReference type="Pfam" id="PF12697"/>
    </source>
</evidence>
<evidence type="ECO:0000256" key="1">
    <source>
        <dbReference type="PIRSR" id="PIRSR017388-1"/>
    </source>
</evidence>
<dbReference type="Gene3D" id="3.40.50.1820">
    <property type="entry name" value="alpha/beta hydrolase"/>
    <property type="match status" value="1"/>
</dbReference>
<feature type="active site" description="Charge relay system" evidence="1">
    <location>
        <position position="246"/>
    </location>
</feature>
<dbReference type="InterPro" id="IPR051044">
    <property type="entry name" value="MAG_DAG_Lipase"/>
</dbReference>
<dbReference type="GO" id="GO:0052689">
    <property type="term" value="F:carboxylic ester hydrolase activity"/>
    <property type="evidence" value="ECO:0007669"/>
    <property type="project" value="InterPro"/>
</dbReference>
<gene>
    <name evidence="4" type="ORF">HMPREF9334_01885</name>
</gene>
<dbReference type="AlphaFoldDB" id="G5GRK4"/>
<dbReference type="HOGENOM" id="CLU_076594_0_0_9"/>
<evidence type="ECO:0000313" key="4">
    <source>
        <dbReference type="EMBL" id="EHG19570.1"/>
    </source>
</evidence>
<dbReference type="PANTHER" id="PTHR11614">
    <property type="entry name" value="PHOSPHOLIPASE-RELATED"/>
    <property type="match status" value="1"/>
</dbReference>
<feature type="active site" description="Charge relay system" evidence="1">
    <location>
        <position position="216"/>
    </location>
</feature>
<sequence length="274" mass="30589">MSLLPLRWRRDFLEYDGKGGVVMHLEGAEPFLLPGGRHGVLLIHGFTGLPAELRLMGEYLNARGFTVLAIRLAGHGTTVEDLSRMEHEDWMDSVRDGFAILSDICERISVVGHSMGAVFAMLLSMETELSHVVSLGAPIMIAPEQGIEHLPTREACIDRYVPKARRKLRDVPHGANNTYRRMPLVSIHEMMDVIAVLCGAIARVTAPILIVHGERDHTADPKSADYLYDNVRSVRREKFILPDAGHLLPLDLGVRERVFARTAEFLLDGAEREE</sequence>
<accession>G5GRK4</accession>
<feature type="domain" description="AB hydrolase-1" evidence="3">
    <location>
        <begin position="40"/>
        <end position="250"/>
    </location>
</feature>
<dbReference type="STRING" id="679201.HMPREF9334_01885"/>
<dbReference type="InterPro" id="IPR012354">
    <property type="entry name" value="Esterase_lipase"/>
</dbReference>
<keyword evidence="5" id="KW-1185">Reference proteome</keyword>
<dbReference type="InterPro" id="IPR000073">
    <property type="entry name" value="AB_hydrolase_1"/>
</dbReference>
<feature type="binding site" evidence="2">
    <location>
        <position position="46"/>
    </location>
    <ligand>
        <name>substrate</name>
    </ligand>
</feature>
<dbReference type="InterPro" id="IPR029058">
    <property type="entry name" value="AB_hydrolase_fold"/>
</dbReference>
<evidence type="ECO:0000256" key="2">
    <source>
        <dbReference type="PIRSR" id="PIRSR017388-2"/>
    </source>
</evidence>
<organism evidence="4 5">
    <name type="scientific">Selenomonas infelix ATCC 43532</name>
    <dbReference type="NCBI Taxonomy" id="679201"/>
    <lineage>
        <taxon>Bacteria</taxon>
        <taxon>Bacillati</taxon>
        <taxon>Bacillota</taxon>
        <taxon>Negativicutes</taxon>
        <taxon>Selenomonadales</taxon>
        <taxon>Selenomonadaceae</taxon>
        <taxon>Selenomonas</taxon>
    </lineage>
</organism>
<feature type="binding site" evidence="2">
    <location>
        <position position="115"/>
    </location>
    <ligand>
        <name>substrate</name>
    </ligand>
</feature>
<evidence type="ECO:0000313" key="5">
    <source>
        <dbReference type="Proteomes" id="UP000004129"/>
    </source>
</evidence>
<dbReference type="ESTHER" id="9firm-g5grk4">
    <property type="family name" value="CarbLipBact_2"/>
</dbReference>
<dbReference type="EMBL" id="ACZM01000018">
    <property type="protein sequence ID" value="EHG19570.1"/>
    <property type="molecule type" value="Genomic_DNA"/>
</dbReference>
<dbReference type="Pfam" id="PF12697">
    <property type="entry name" value="Abhydrolase_6"/>
    <property type="match status" value="1"/>
</dbReference>
<comment type="caution">
    <text evidence="4">The sequence shown here is derived from an EMBL/GenBank/DDBJ whole genome shotgun (WGS) entry which is preliminary data.</text>
</comment>
<dbReference type="PIRSF" id="PIRSF017388">
    <property type="entry name" value="Esterase_lipase"/>
    <property type="match status" value="1"/>
</dbReference>
<name>G5GRK4_9FIRM</name>
<dbReference type="Proteomes" id="UP000004129">
    <property type="component" value="Unassembled WGS sequence"/>
</dbReference>
<reference evidence="4 5" key="1">
    <citation type="submission" date="2011-08" db="EMBL/GenBank/DDBJ databases">
        <title>The Genome Sequence of Selenomonas infelix ATCC 43532.</title>
        <authorList>
            <consortium name="The Broad Institute Genome Sequencing Platform"/>
            <person name="Earl A."/>
            <person name="Ward D."/>
            <person name="Feldgarden M."/>
            <person name="Gevers D."/>
            <person name="Izard J."/>
            <person name="Blanton J.M."/>
            <person name="Baranova O.V."/>
            <person name="Dewhirst F.E."/>
            <person name="Young S.K."/>
            <person name="Zeng Q."/>
            <person name="Gargeya S."/>
            <person name="Fitzgerald M."/>
            <person name="Haas B."/>
            <person name="Abouelleil A."/>
            <person name="Alvarado L."/>
            <person name="Arachchi H.M."/>
            <person name="Berlin A."/>
            <person name="Brown A."/>
            <person name="Chapman S.B."/>
            <person name="Chen Z."/>
            <person name="Dunbar C."/>
            <person name="Freedman E."/>
            <person name="Gearin G."/>
            <person name="Gellesch M."/>
            <person name="Goldberg J."/>
            <person name="Griggs A."/>
            <person name="Gujja S."/>
            <person name="Heiman D."/>
            <person name="Howarth C."/>
            <person name="Larson L."/>
            <person name="Lui A."/>
            <person name="MacDonald P.J.P."/>
            <person name="Montmayeur A."/>
            <person name="Murphy C."/>
            <person name="Neiman D."/>
            <person name="Pearson M."/>
            <person name="Priest M."/>
            <person name="Roberts A."/>
            <person name="Saif S."/>
            <person name="Shea T."/>
            <person name="Shenoy N."/>
            <person name="Sisk P."/>
            <person name="Stolte C."/>
            <person name="Sykes S."/>
            <person name="Wortman J."/>
            <person name="Nusbaum C."/>
            <person name="Birren B."/>
        </authorList>
    </citation>
    <scope>NUCLEOTIDE SEQUENCE [LARGE SCALE GENOMIC DNA]</scope>
    <source>
        <strain evidence="4 5">ATCC 43532</strain>
    </source>
</reference>
<dbReference type="eggNOG" id="COG1647">
    <property type="taxonomic scope" value="Bacteria"/>
</dbReference>
<dbReference type="SUPFAM" id="SSF53474">
    <property type="entry name" value="alpha/beta-Hydrolases"/>
    <property type="match status" value="1"/>
</dbReference>
<feature type="active site" description="Nucleophile" evidence="1">
    <location>
        <position position="114"/>
    </location>
</feature>